<protein>
    <submittedName>
        <fullName evidence="2">Uncharacterized protein</fullName>
    </submittedName>
</protein>
<keyword evidence="3" id="KW-1185">Reference proteome</keyword>
<dbReference type="Proteomes" id="UP000249829">
    <property type="component" value="Unassembled WGS sequence"/>
</dbReference>
<evidence type="ECO:0000256" key="1">
    <source>
        <dbReference type="SAM" id="Phobius"/>
    </source>
</evidence>
<keyword evidence="1" id="KW-0472">Membrane</keyword>
<feature type="transmembrane region" description="Helical" evidence="1">
    <location>
        <begin position="31"/>
        <end position="64"/>
    </location>
</feature>
<gene>
    <name evidence="2" type="ORF">BO99DRAFT_28838</name>
</gene>
<proteinExistence type="predicted"/>
<dbReference type="EMBL" id="KZ825218">
    <property type="protein sequence ID" value="PYI14196.1"/>
    <property type="molecule type" value="Genomic_DNA"/>
</dbReference>
<keyword evidence="1" id="KW-0812">Transmembrane</keyword>
<reference evidence="2 3" key="1">
    <citation type="submission" date="2018-02" db="EMBL/GenBank/DDBJ databases">
        <title>The genomes of Aspergillus section Nigri reveals drivers in fungal speciation.</title>
        <authorList>
            <consortium name="DOE Joint Genome Institute"/>
            <person name="Vesth T.C."/>
            <person name="Nybo J."/>
            <person name="Theobald S."/>
            <person name="Brandl J."/>
            <person name="Frisvad J.C."/>
            <person name="Nielsen K.F."/>
            <person name="Lyhne E.K."/>
            <person name="Kogle M.E."/>
            <person name="Kuo A."/>
            <person name="Riley R."/>
            <person name="Clum A."/>
            <person name="Nolan M."/>
            <person name="Lipzen A."/>
            <person name="Salamov A."/>
            <person name="Henrissat B."/>
            <person name="Wiebenga A."/>
            <person name="De vries R.P."/>
            <person name="Grigoriev I.V."/>
            <person name="Mortensen U.H."/>
            <person name="Andersen M.R."/>
            <person name="Baker S.E."/>
        </authorList>
    </citation>
    <scope>NUCLEOTIDE SEQUENCE [LARGE SCALE GENOMIC DNA]</scope>
    <source>
        <strain evidence="2 3">CBS 115571</strain>
    </source>
</reference>
<dbReference type="AlphaFoldDB" id="A0A2V5I3J8"/>
<evidence type="ECO:0000313" key="2">
    <source>
        <dbReference type="EMBL" id="PYI14196.1"/>
    </source>
</evidence>
<keyword evidence="1" id="KW-1133">Transmembrane helix</keyword>
<evidence type="ECO:0000313" key="3">
    <source>
        <dbReference type="Proteomes" id="UP000249829"/>
    </source>
</evidence>
<accession>A0A2V5I3J8</accession>
<organism evidence="2 3">
    <name type="scientific">Aspergillus violaceofuscus (strain CBS 115571)</name>
    <dbReference type="NCBI Taxonomy" id="1450538"/>
    <lineage>
        <taxon>Eukaryota</taxon>
        <taxon>Fungi</taxon>
        <taxon>Dikarya</taxon>
        <taxon>Ascomycota</taxon>
        <taxon>Pezizomycotina</taxon>
        <taxon>Eurotiomycetes</taxon>
        <taxon>Eurotiomycetidae</taxon>
        <taxon>Eurotiales</taxon>
        <taxon>Aspergillaceae</taxon>
        <taxon>Aspergillus</taxon>
    </lineage>
</organism>
<sequence length="159" mass="17639">MHNLIIGSASQSYSFLSVRIHARSPWSARGFCSVLFGVFFVSVEFLAIVLCFCPFLFFFFFFAFSSSFPGIDCLWGRSQNSIDPINLFAGDPDTAVTCCISPAPTSSSYVLYLVRCSLYVQQFLILNIVITTTTTTTTTVIHNNNNNHIAFIPADTNSQ</sequence>
<name>A0A2V5I3J8_ASPV1</name>